<sequence length="151" mass="16971">MRTYDFTPFARSAIGFDRLFELLNAGSKETAEGYPPYDIIRTSEDSFRISLAVAGFKSSDISITAQQNLLTVTGRKADAKNELDYIYHGISAAPFERRFNLADYIEVESASFENGLLQINLIRRLPEAMKPRRIEIRTAEAADHHKPAKAA</sequence>
<evidence type="ECO:0000313" key="5">
    <source>
        <dbReference type="EMBL" id="PRH89095.1"/>
    </source>
</evidence>
<dbReference type="InterPro" id="IPR008978">
    <property type="entry name" value="HSP20-like_chaperone"/>
</dbReference>
<comment type="similarity">
    <text evidence="2 3">Belongs to the small heat shock protein (HSP20) family.</text>
</comment>
<name>A0A2S9QID4_9HYPH</name>
<dbReference type="CDD" id="cd06470">
    <property type="entry name" value="ACD_IbpA-B_like"/>
    <property type="match status" value="1"/>
</dbReference>
<dbReference type="Proteomes" id="UP000237682">
    <property type="component" value="Unassembled WGS sequence"/>
</dbReference>
<evidence type="ECO:0000313" key="6">
    <source>
        <dbReference type="Proteomes" id="UP000237682"/>
    </source>
</evidence>
<keyword evidence="6" id="KW-1185">Reference proteome</keyword>
<dbReference type="AlphaFoldDB" id="A0A2S9QID4"/>
<evidence type="ECO:0000256" key="1">
    <source>
        <dbReference type="ARBA" id="ARBA00023016"/>
    </source>
</evidence>
<protein>
    <submittedName>
        <fullName evidence="5">Heat-shock protein</fullName>
    </submittedName>
</protein>
<dbReference type="Gene3D" id="2.60.40.790">
    <property type="match status" value="1"/>
</dbReference>
<dbReference type="OrthoDB" id="9810618at2"/>
<dbReference type="InterPro" id="IPR037913">
    <property type="entry name" value="ACD_IbpA/B"/>
</dbReference>
<comment type="caution">
    <text evidence="5">The sequence shown here is derived from an EMBL/GenBank/DDBJ whole genome shotgun (WGS) entry which is preliminary data.</text>
</comment>
<dbReference type="PANTHER" id="PTHR47062:SF1">
    <property type="entry name" value="SMALL HEAT SHOCK PROTEIN IBPA"/>
    <property type="match status" value="1"/>
</dbReference>
<dbReference type="PROSITE" id="PS01031">
    <property type="entry name" value="SHSP"/>
    <property type="match status" value="1"/>
</dbReference>
<dbReference type="RefSeq" id="WP_105860062.1">
    <property type="nucleotide sequence ID" value="NZ_PUEJ01000001.1"/>
</dbReference>
<reference evidence="5 6" key="1">
    <citation type="submission" date="2018-02" db="EMBL/GenBank/DDBJ databases">
        <title>Whole genome sequencing of endophytic bacterium.</title>
        <authorList>
            <person name="Eedara R."/>
            <person name="Podile A.R."/>
        </authorList>
    </citation>
    <scope>NUCLEOTIDE SEQUENCE [LARGE SCALE GENOMIC DNA]</scope>
    <source>
        <strain evidence="5 6">RP1T</strain>
    </source>
</reference>
<keyword evidence="1" id="KW-0346">Stress response</keyword>
<evidence type="ECO:0000259" key="4">
    <source>
        <dbReference type="PROSITE" id="PS01031"/>
    </source>
</evidence>
<organism evidence="5 6">
    <name type="scientific">Labrys okinawensis</name>
    <dbReference type="NCBI Taxonomy" id="346911"/>
    <lineage>
        <taxon>Bacteria</taxon>
        <taxon>Pseudomonadati</taxon>
        <taxon>Pseudomonadota</taxon>
        <taxon>Alphaproteobacteria</taxon>
        <taxon>Hyphomicrobiales</taxon>
        <taxon>Xanthobacteraceae</taxon>
        <taxon>Labrys</taxon>
    </lineage>
</organism>
<gene>
    <name evidence="5" type="ORF">C5L14_00415</name>
</gene>
<dbReference type="EMBL" id="PUEJ01000001">
    <property type="protein sequence ID" value="PRH89095.1"/>
    <property type="molecule type" value="Genomic_DNA"/>
</dbReference>
<feature type="domain" description="SHSP" evidence="4">
    <location>
        <begin position="28"/>
        <end position="139"/>
    </location>
</feature>
<dbReference type="PANTHER" id="PTHR47062">
    <property type="match status" value="1"/>
</dbReference>
<proteinExistence type="inferred from homology"/>
<dbReference type="Pfam" id="PF00011">
    <property type="entry name" value="HSP20"/>
    <property type="match status" value="1"/>
</dbReference>
<dbReference type="SUPFAM" id="SSF49764">
    <property type="entry name" value="HSP20-like chaperones"/>
    <property type="match status" value="1"/>
</dbReference>
<evidence type="ECO:0000256" key="3">
    <source>
        <dbReference type="RuleBase" id="RU003616"/>
    </source>
</evidence>
<evidence type="ECO:0000256" key="2">
    <source>
        <dbReference type="PROSITE-ProRule" id="PRU00285"/>
    </source>
</evidence>
<dbReference type="InterPro" id="IPR002068">
    <property type="entry name" value="A-crystallin/Hsp20_dom"/>
</dbReference>
<accession>A0A2S9QID4</accession>